<sequence>MKVSFEKQVISLSQTRYIKQLLSTWGYSECKPIETPCDYNKKLSAMNQLEYSKLIGSLMYVMSCTRPDIAFTIGMLSRFTSNPSNEHWDALTRLMRYLKGTVSLGLTLTLSPLTIIGYNDSGWAGCPIDRRSTSGYCIFLGNNLIS</sequence>
<dbReference type="AlphaFoldDB" id="A0A1Q3D7G3"/>
<dbReference type="EMBL" id="BDDD01004813">
    <property type="protein sequence ID" value="GAV88375.1"/>
    <property type="molecule type" value="Genomic_DNA"/>
</dbReference>
<evidence type="ECO:0008006" key="3">
    <source>
        <dbReference type="Google" id="ProtNLM"/>
    </source>
</evidence>
<comment type="caution">
    <text evidence="1">The sequence shown here is derived from an EMBL/GenBank/DDBJ whole genome shotgun (WGS) entry which is preliminary data.</text>
</comment>
<accession>A0A1Q3D7G3</accession>
<name>A0A1Q3D7G3_CEPFO</name>
<gene>
    <name evidence="1" type="ORF">CFOL_v3_31798</name>
</gene>
<evidence type="ECO:0000313" key="1">
    <source>
        <dbReference type="EMBL" id="GAV88375.1"/>
    </source>
</evidence>
<dbReference type="STRING" id="3775.A0A1Q3D7G3"/>
<reference evidence="2" key="1">
    <citation type="submission" date="2016-04" db="EMBL/GenBank/DDBJ databases">
        <title>Cephalotus genome sequencing.</title>
        <authorList>
            <person name="Fukushima K."/>
            <person name="Hasebe M."/>
            <person name="Fang X."/>
        </authorList>
    </citation>
    <scope>NUCLEOTIDE SEQUENCE [LARGE SCALE GENOMIC DNA]</scope>
    <source>
        <strain evidence="2">cv. St1</strain>
    </source>
</reference>
<keyword evidence="2" id="KW-1185">Reference proteome</keyword>
<dbReference type="PANTHER" id="PTHR11439:SF467">
    <property type="entry name" value="INTEGRASE CATALYTIC DOMAIN-CONTAINING PROTEIN"/>
    <property type="match status" value="1"/>
</dbReference>
<dbReference type="Proteomes" id="UP000187406">
    <property type="component" value="Unassembled WGS sequence"/>
</dbReference>
<evidence type="ECO:0000313" key="2">
    <source>
        <dbReference type="Proteomes" id="UP000187406"/>
    </source>
</evidence>
<dbReference type="PANTHER" id="PTHR11439">
    <property type="entry name" value="GAG-POL-RELATED RETROTRANSPOSON"/>
    <property type="match status" value="1"/>
</dbReference>
<organism evidence="1 2">
    <name type="scientific">Cephalotus follicularis</name>
    <name type="common">Albany pitcher plant</name>
    <dbReference type="NCBI Taxonomy" id="3775"/>
    <lineage>
        <taxon>Eukaryota</taxon>
        <taxon>Viridiplantae</taxon>
        <taxon>Streptophyta</taxon>
        <taxon>Embryophyta</taxon>
        <taxon>Tracheophyta</taxon>
        <taxon>Spermatophyta</taxon>
        <taxon>Magnoliopsida</taxon>
        <taxon>eudicotyledons</taxon>
        <taxon>Gunneridae</taxon>
        <taxon>Pentapetalae</taxon>
        <taxon>rosids</taxon>
        <taxon>fabids</taxon>
        <taxon>Oxalidales</taxon>
        <taxon>Cephalotaceae</taxon>
        <taxon>Cephalotus</taxon>
    </lineage>
</organism>
<dbReference type="OrthoDB" id="1645289at2759"/>
<protein>
    <recommendedName>
        <fullName evidence="3">RVT_2 domain-containing protein</fullName>
    </recommendedName>
</protein>
<proteinExistence type="predicted"/>
<dbReference type="InParanoid" id="A0A1Q3D7G3"/>